<accession>A0A084VKN9</accession>
<keyword evidence="1" id="KW-0560">Oxidoreductase</keyword>
<proteinExistence type="predicted"/>
<keyword evidence="3" id="KW-1185">Reference proteome</keyword>
<organism evidence="1">
    <name type="scientific">Anopheles sinensis</name>
    <name type="common">Mosquito</name>
    <dbReference type="NCBI Taxonomy" id="74873"/>
    <lineage>
        <taxon>Eukaryota</taxon>
        <taxon>Metazoa</taxon>
        <taxon>Ecdysozoa</taxon>
        <taxon>Arthropoda</taxon>
        <taxon>Hexapoda</taxon>
        <taxon>Insecta</taxon>
        <taxon>Pterygota</taxon>
        <taxon>Neoptera</taxon>
        <taxon>Endopterygota</taxon>
        <taxon>Diptera</taxon>
        <taxon>Nematocera</taxon>
        <taxon>Culicoidea</taxon>
        <taxon>Culicidae</taxon>
        <taxon>Anophelinae</taxon>
        <taxon>Anopheles</taxon>
    </lineage>
</organism>
<dbReference type="EMBL" id="KE524948">
    <property type="protein sequence ID" value="KFB38533.1"/>
    <property type="molecule type" value="Genomic_DNA"/>
</dbReference>
<name>A0A084VKN9_ANOSI</name>
<evidence type="ECO:0000313" key="2">
    <source>
        <dbReference type="EnsemblMetazoa" id="ASIC005809-PA"/>
    </source>
</evidence>
<dbReference type="Proteomes" id="UP000030765">
    <property type="component" value="Unassembled WGS sequence"/>
</dbReference>
<dbReference type="VEuPathDB" id="VectorBase:ASIC005809"/>
<protein>
    <submittedName>
        <fullName evidence="1 2">Monooxygenase</fullName>
    </submittedName>
</protein>
<dbReference type="EMBL" id="ATLV01014234">
    <property type="status" value="NOT_ANNOTATED_CDS"/>
    <property type="molecule type" value="Genomic_DNA"/>
</dbReference>
<dbReference type="GO" id="GO:0004497">
    <property type="term" value="F:monooxygenase activity"/>
    <property type="evidence" value="ECO:0007669"/>
    <property type="project" value="UniProtKB-KW"/>
</dbReference>
<sequence length="149" mass="16465">MLLLPPPGAEMPQRGKQYAFLKLLWEEIEQFATFSPVAAYHSLLIATDGSQIAGSGAKGELKMIRIAARGRRTKRKHPSQSSSAVIVVVVVRSFVLSSKEDQPTDTLGIWRTCQQFFIKYLGISVVVRGLTWWHCGTVIHLGRAAKGTD</sequence>
<dbReference type="EnsemblMetazoa" id="ASIC005809-RA">
    <property type="protein sequence ID" value="ASIC005809-PA"/>
    <property type="gene ID" value="ASIC005809"/>
</dbReference>
<keyword evidence="1" id="KW-0503">Monooxygenase</keyword>
<dbReference type="AlphaFoldDB" id="A0A084VKN9"/>
<gene>
    <name evidence="1" type="ORF">ZHAS_00005809</name>
</gene>
<reference evidence="1 3" key="1">
    <citation type="journal article" date="2014" name="BMC Genomics">
        <title>Genome sequence of Anopheles sinensis provides insight into genetics basis of mosquito competence for malaria parasites.</title>
        <authorList>
            <person name="Zhou D."/>
            <person name="Zhang D."/>
            <person name="Ding G."/>
            <person name="Shi L."/>
            <person name="Hou Q."/>
            <person name="Ye Y."/>
            <person name="Xu Y."/>
            <person name="Zhou H."/>
            <person name="Xiong C."/>
            <person name="Li S."/>
            <person name="Yu J."/>
            <person name="Hong S."/>
            <person name="Yu X."/>
            <person name="Zou P."/>
            <person name="Chen C."/>
            <person name="Chang X."/>
            <person name="Wang W."/>
            <person name="Lv Y."/>
            <person name="Sun Y."/>
            <person name="Ma L."/>
            <person name="Shen B."/>
            <person name="Zhu C."/>
        </authorList>
    </citation>
    <scope>NUCLEOTIDE SEQUENCE [LARGE SCALE GENOMIC DNA]</scope>
</reference>
<reference evidence="2" key="2">
    <citation type="submission" date="2020-05" db="UniProtKB">
        <authorList>
            <consortium name="EnsemblMetazoa"/>
        </authorList>
    </citation>
    <scope>IDENTIFICATION</scope>
</reference>
<evidence type="ECO:0000313" key="3">
    <source>
        <dbReference type="Proteomes" id="UP000030765"/>
    </source>
</evidence>
<evidence type="ECO:0000313" key="1">
    <source>
        <dbReference type="EMBL" id="KFB38533.1"/>
    </source>
</evidence>